<feature type="binding site" evidence="7">
    <location>
        <begin position="132"/>
        <end position="134"/>
    </location>
    <ligand>
        <name>NAD(+)</name>
        <dbReference type="ChEBI" id="CHEBI:57540"/>
    </ligand>
</feature>
<dbReference type="GO" id="GO:0030060">
    <property type="term" value="F:L-malate dehydrogenase (NAD+) activity"/>
    <property type="evidence" value="ECO:0007669"/>
    <property type="project" value="UniProtKB-EC"/>
</dbReference>
<evidence type="ECO:0000256" key="5">
    <source>
        <dbReference type="PIRSR" id="PIRSR000102-1"/>
    </source>
</evidence>
<feature type="binding site" evidence="7">
    <location>
        <position position="108"/>
    </location>
    <ligand>
        <name>NAD(+)</name>
        <dbReference type="ChEBI" id="CHEBI:57540"/>
    </ligand>
</feature>
<dbReference type="EMBL" id="GL349480">
    <property type="protein sequence ID" value="KNC53298.1"/>
    <property type="molecule type" value="Genomic_DNA"/>
</dbReference>
<dbReference type="PANTHER" id="PTHR23382">
    <property type="entry name" value="MALATE DEHYDROGENASE"/>
    <property type="match status" value="1"/>
</dbReference>
<dbReference type="Pfam" id="PF02866">
    <property type="entry name" value="Ldh_1_C"/>
    <property type="match status" value="1"/>
</dbReference>
<feature type="active site" description="Proton acceptor" evidence="5">
    <location>
        <position position="190"/>
    </location>
</feature>
<feature type="domain" description="Lactate/malate dehydrogenase N-terminal" evidence="9">
    <location>
        <begin position="9"/>
        <end position="152"/>
    </location>
</feature>
<dbReference type="InterPro" id="IPR001557">
    <property type="entry name" value="L-lactate/malate_DH"/>
</dbReference>
<evidence type="ECO:0000259" key="10">
    <source>
        <dbReference type="Pfam" id="PF02866"/>
    </source>
</evidence>
<dbReference type="InterPro" id="IPR010945">
    <property type="entry name" value="Malate_DH_type2"/>
</dbReference>
<dbReference type="InterPro" id="IPR015955">
    <property type="entry name" value="Lactate_DH/Glyco_Ohase_4_C"/>
</dbReference>
<name>A0A0L0DPE7_THETB</name>
<dbReference type="SUPFAM" id="SSF56327">
    <property type="entry name" value="LDH C-terminal domain-like"/>
    <property type="match status" value="1"/>
</dbReference>
<feature type="binding site" evidence="6">
    <location>
        <position position="95"/>
    </location>
    <ligand>
        <name>substrate</name>
    </ligand>
</feature>
<feature type="binding site" evidence="6">
    <location>
        <position position="101"/>
    </location>
    <ligand>
        <name>substrate</name>
    </ligand>
</feature>
<protein>
    <recommendedName>
        <fullName evidence="2">malate dehydrogenase</fullName>
        <ecNumber evidence="2">1.1.1.37</ecNumber>
    </recommendedName>
</protein>
<evidence type="ECO:0000256" key="1">
    <source>
        <dbReference type="ARBA" id="ARBA00009613"/>
    </source>
</evidence>
<organism evidence="11 12">
    <name type="scientific">Thecamonas trahens ATCC 50062</name>
    <dbReference type="NCBI Taxonomy" id="461836"/>
    <lineage>
        <taxon>Eukaryota</taxon>
        <taxon>Apusozoa</taxon>
        <taxon>Apusomonadida</taxon>
        <taxon>Apusomonadidae</taxon>
        <taxon>Thecamonas</taxon>
    </lineage>
</organism>
<dbReference type="eggNOG" id="KOG1496">
    <property type="taxonomic scope" value="Eukaryota"/>
</dbReference>
<dbReference type="GO" id="GO:0006108">
    <property type="term" value="P:malate metabolic process"/>
    <property type="evidence" value="ECO:0007669"/>
    <property type="project" value="InterPro"/>
</dbReference>
<evidence type="ECO:0000256" key="8">
    <source>
        <dbReference type="RuleBase" id="RU003369"/>
    </source>
</evidence>
<keyword evidence="3 8" id="KW-0560">Oxidoreductase</keyword>
<reference evidence="11 12" key="1">
    <citation type="submission" date="2010-05" db="EMBL/GenBank/DDBJ databases">
        <title>The Genome Sequence of Thecamonas trahens ATCC 50062.</title>
        <authorList>
            <consortium name="The Broad Institute Genome Sequencing Platform"/>
            <person name="Russ C."/>
            <person name="Cuomo C."/>
            <person name="Shea T."/>
            <person name="Young S.K."/>
            <person name="Zeng Q."/>
            <person name="Koehrsen M."/>
            <person name="Haas B."/>
            <person name="Borodovsky M."/>
            <person name="Guigo R."/>
            <person name="Alvarado L."/>
            <person name="Berlin A."/>
            <person name="Bochicchio J."/>
            <person name="Borenstein D."/>
            <person name="Chapman S."/>
            <person name="Chen Z."/>
            <person name="Freedman E."/>
            <person name="Gellesch M."/>
            <person name="Goldberg J."/>
            <person name="Griggs A."/>
            <person name="Gujja S."/>
            <person name="Heilman E."/>
            <person name="Heiman D."/>
            <person name="Hepburn T."/>
            <person name="Howarth C."/>
            <person name="Jen D."/>
            <person name="Larson L."/>
            <person name="Mehta T."/>
            <person name="Park D."/>
            <person name="Pearson M."/>
            <person name="Roberts A."/>
            <person name="Saif S."/>
            <person name="Shenoy N."/>
            <person name="Sisk P."/>
            <person name="Stolte C."/>
            <person name="Sykes S."/>
            <person name="Thomson T."/>
            <person name="Walk T."/>
            <person name="White J."/>
            <person name="Yandava C."/>
            <person name="Burger G."/>
            <person name="Gray M.W."/>
            <person name="Holland P.W.H."/>
            <person name="King N."/>
            <person name="Lang F.B.F."/>
            <person name="Roger A.J."/>
            <person name="Ruiz-Trillo I."/>
            <person name="Lander E."/>
            <person name="Nusbaum C."/>
        </authorList>
    </citation>
    <scope>NUCLEOTIDE SEQUENCE [LARGE SCALE GENOMIC DNA]</scope>
    <source>
        <strain evidence="11 12">ATCC 50062</strain>
    </source>
</reference>
<keyword evidence="12" id="KW-1185">Reference proteome</keyword>
<dbReference type="EC" id="1.1.1.37" evidence="2"/>
<dbReference type="NCBIfam" id="NF003916">
    <property type="entry name" value="PRK05442.1"/>
    <property type="match status" value="1"/>
</dbReference>
<evidence type="ECO:0000256" key="4">
    <source>
        <dbReference type="ARBA" id="ARBA00023027"/>
    </source>
</evidence>
<dbReference type="InterPro" id="IPR022383">
    <property type="entry name" value="Lactate/malate_DH_C"/>
</dbReference>
<evidence type="ECO:0000256" key="3">
    <source>
        <dbReference type="ARBA" id="ARBA00023002"/>
    </source>
</evidence>
<feature type="binding site" evidence="6">
    <location>
        <position position="165"/>
    </location>
    <ligand>
        <name>substrate</name>
    </ligand>
</feature>
<proteinExistence type="inferred from homology"/>
<evidence type="ECO:0000313" key="11">
    <source>
        <dbReference type="EMBL" id="KNC53298.1"/>
    </source>
</evidence>
<feature type="domain" description="Lactate/malate dehydrogenase C-terminal" evidence="10">
    <location>
        <begin position="159"/>
        <end position="335"/>
    </location>
</feature>
<dbReference type="Gene3D" id="3.90.110.10">
    <property type="entry name" value="Lactate dehydrogenase/glycoside hydrolase, family 4, C-terminal"/>
    <property type="match status" value="1"/>
</dbReference>
<comment type="similarity">
    <text evidence="1">Belongs to the LDH/MDH superfamily. MDH type 2 family.</text>
</comment>
<dbReference type="STRING" id="461836.A0A0L0DPE7"/>
<keyword evidence="4 7" id="KW-0520">NAD</keyword>
<dbReference type="NCBIfam" id="TIGR01759">
    <property type="entry name" value="MalateDH-SF1"/>
    <property type="match status" value="1"/>
</dbReference>
<evidence type="ECO:0000259" key="9">
    <source>
        <dbReference type="Pfam" id="PF00056"/>
    </source>
</evidence>
<dbReference type="PIRSF" id="PIRSF000102">
    <property type="entry name" value="Lac_mal_DH"/>
    <property type="match status" value="1"/>
</dbReference>
<dbReference type="AlphaFoldDB" id="A0A0L0DPE7"/>
<dbReference type="InterPro" id="IPR036291">
    <property type="entry name" value="NAD(P)-bd_dom_sf"/>
</dbReference>
<accession>A0A0L0DPE7</accession>
<dbReference type="FunFam" id="3.90.110.10:FF:000002">
    <property type="entry name" value="Malate dehydrogenase"/>
    <property type="match status" value="1"/>
</dbReference>
<evidence type="ECO:0000256" key="7">
    <source>
        <dbReference type="PIRSR" id="PIRSR000102-3"/>
    </source>
</evidence>
<dbReference type="OMA" id="HTWVNGT"/>
<dbReference type="Pfam" id="PF00056">
    <property type="entry name" value="Ldh_1_N"/>
    <property type="match status" value="1"/>
</dbReference>
<sequence length="341" mass="36174">MSNLKPFIRVAVTGAAGQICYSLLANICKGEMFGADQPVVLHLLDITPALGALRGVTLELEDCSFPLLVDFVVTDKPAEAFADVDVAILVGAMPRREGMVRADLLKANAGIFKAQGAALAAHAKPSVRVLVVGNPANTNALIALTTGSSLPKSAFTALTFLDHNRLKAQVACKLGVAVADVRNTFIWGNHSKTQYPDVSHGTVTNADGSLSRVMDLAESAWARDELVTTVQTRGAAVIKARKLSSAMSAAKAITDHMRTWWFGTEPDDIVSMAIYSDGTHYGVAEGIIFSFPVTIDAATGDINVVDGLDIDAFSQSMLDKTQAELIDEREAALAFLAESNL</sequence>
<evidence type="ECO:0000256" key="6">
    <source>
        <dbReference type="PIRSR" id="PIRSR000102-2"/>
    </source>
</evidence>
<dbReference type="SUPFAM" id="SSF51735">
    <property type="entry name" value="NAD(P)-binding Rossmann-fold domains"/>
    <property type="match status" value="1"/>
</dbReference>
<dbReference type="Proteomes" id="UP000054408">
    <property type="component" value="Unassembled WGS sequence"/>
</dbReference>
<feature type="binding site" evidence="6">
    <location>
        <position position="134"/>
    </location>
    <ligand>
        <name>substrate</name>
    </ligand>
</feature>
<dbReference type="FunFam" id="3.40.50.720:FF:000010">
    <property type="entry name" value="Malate dehydrogenase"/>
    <property type="match status" value="1"/>
</dbReference>
<dbReference type="RefSeq" id="XP_013754559.1">
    <property type="nucleotide sequence ID" value="XM_013899105.1"/>
</dbReference>
<dbReference type="InterPro" id="IPR001236">
    <property type="entry name" value="Lactate/malate_DH_N"/>
</dbReference>
<feature type="binding site" evidence="7">
    <location>
        <position position="45"/>
    </location>
    <ligand>
        <name>NAD(+)</name>
        <dbReference type="ChEBI" id="CHEBI:57540"/>
    </ligand>
</feature>
<dbReference type="GeneID" id="25567401"/>
<dbReference type="Gene3D" id="3.40.50.720">
    <property type="entry name" value="NAD(P)-binding Rossmann-like Domain"/>
    <property type="match status" value="1"/>
</dbReference>
<evidence type="ECO:0000313" key="12">
    <source>
        <dbReference type="Proteomes" id="UP000054408"/>
    </source>
</evidence>
<dbReference type="OrthoDB" id="4069699at2759"/>
<gene>
    <name evidence="11" type="ORF">AMSG_08790</name>
</gene>
<evidence type="ECO:0000256" key="2">
    <source>
        <dbReference type="ARBA" id="ARBA00012995"/>
    </source>
</evidence>